<evidence type="ECO:0000313" key="1">
    <source>
        <dbReference type="EMBL" id="GGD82297.1"/>
    </source>
</evidence>
<protein>
    <submittedName>
        <fullName evidence="1">Uncharacterized protein</fullName>
    </submittedName>
</protein>
<dbReference type="EMBL" id="BMKK01000019">
    <property type="protein sequence ID" value="GGD82297.1"/>
    <property type="molecule type" value="Genomic_DNA"/>
</dbReference>
<keyword evidence="2" id="KW-1185">Reference proteome</keyword>
<proteinExistence type="predicted"/>
<reference evidence="1" key="1">
    <citation type="journal article" date="2014" name="Int. J. Syst. Evol. Microbiol.">
        <title>Complete genome sequence of Corynebacterium casei LMG S-19264T (=DSM 44701T), isolated from a smear-ripened cheese.</title>
        <authorList>
            <consortium name="US DOE Joint Genome Institute (JGI-PGF)"/>
            <person name="Walter F."/>
            <person name="Albersmeier A."/>
            <person name="Kalinowski J."/>
            <person name="Ruckert C."/>
        </authorList>
    </citation>
    <scope>NUCLEOTIDE SEQUENCE</scope>
    <source>
        <strain evidence="1">CGMCC 1.15958</strain>
    </source>
</reference>
<gene>
    <name evidence="1" type="ORF">GCM10011514_52920</name>
</gene>
<reference evidence="1" key="2">
    <citation type="submission" date="2020-09" db="EMBL/GenBank/DDBJ databases">
        <authorList>
            <person name="Sun Q."/>
            <person name="Zhou Y."/>
        </authorList>
    </citation>
    <scope>NUCLEOTIDE SEQUENCE</scope>
    <source>
        <strain evidence="1">CGMCC 1.15958</strain>
    </source>
</reference>
<comment type="caution">
    <text evidence="1">The sequence shown here is derived from an EMBL/GenBank/DDBJ whole genome shotgun (WGS) entry which is preliminary data.</text>
</comment>
<dbReference type="AlphaFoldDB" id="A0A916Z9B1"/>
<sequence>MKKIIFAVFGFIVILFLTNRYKNSVLQNTFYYRESTDYKTTQKAILKKLDQLVTENYLNQDYYEVIVPPKNGSTIVVNYNKIAQKLTISSDICSGYIQFNSSKNQLHNLVVSNCDFDSIHLKLKSSDKFYNIQTKVCACGDFLCSF</sequence>
<dbReference type="Proteomes" id="UP000609064">
    <property type="component" value="Unassembled WGS sequence"/>
</dbReference>
<dbReference type="RefSeq" id="WP_188771256.1">
    <property type="nucleotide sequence ID" value="NZ_BMKK01000019.1"/>
</dbReference>
<name>A0A916Z9B1_9BACT</name>
<organism evidence="1 2">
    <name type="scientific">Emticicia aquatilis</name>
    <dbReference type="NCBI Taxonomy" id="1537369"/>
    <lineage>
        <taxon>Bacteria</taxon>
        <taxon>Pseudomonadati</taxon>
        <taxon>Bacteroidota</taxon>
        <taxon>Cytophagia</taxon>
        <taxon>Cytophagales</taxon>
        <taxon>Leadbetterellaceae</taxon>
        <taxon>Emticicia</taxon>
    </lineage>
</organism>
<evidence type="ECO:0000313" key="2">
    <source>
        <dbReference type="Proteomes" id="UP000609064"/>
    </source>
</evidence>
<accession>A0A916Z9B1</accession>